<gene>
    <name evidence="2" type="ORF">CK620_05405</name>
</gene>
<dbReference type="InterPro" id="IPR010235">
    <property type="entry name" value="HepT"/>
</dbReference>
<sequence length="143" mass="16348">MSLSVEHLRRTADTLQEAVNRLQQVESEQEVLHDLFRNAAIKSFELSLETTGKLLRKALKRYGGSPRAVDSLVFKDLFRHAMKHGLLDEAAVERWFAYRANRNTTAHDYGAGFANETLKILPAYLQDVRDLTARLQELFDAET</sequence>
<dbReference type="EMBL" id="NSJF01000002">
    <property type="protein sequence ID" value="PAT35315.1"/>
    <property type="molecule type" value="Genomic_DNA"/>
</dbReference>
<comment type="caution">
    <text evidence="2">The sequence shown here is derived from an EMBL/GenBank/DDBJ whole genome shotgun (WGS) entry which is preliminary data.</text>
</comment>
<protein>
    <submittedName>
        <fullName evidence="2">Nucleotidyltransferase</fullName>
    </submittedName>
</protein>
<accession>A0A2A2A9W9</accession>
<evidence type="ECO:0000256" key="1">
    <source>
        <dbReference type="SAM" id="Coils"/>
    </source>
</evidence>
<reference evidence="2 3" key="1">
    <citation type="submission" date="2017-08" db="EMBL/GenBank/DDBJ databases">
        <title>WGS of Clinical strains of the CDC Group NO-1 linked to zoonotic infections in humans.</title>
        <authorList>
            <person name="Bernier A.-M."/>
            <person name="Bernard K."/>
        </authorList>
    </citation>
    <scope>NUCLEOTIDE SEQUENCE [LARGE SCALE GENOMIC DNA]</scope>
    <source>
        <strain evidence="2 3">NML03-0146</strain>
    </source>
</reference>
<dbReference type="Gene3D" id="1.20.120.330">
    <property type="entry name" value="Nucleotidyltransferases domain 2"/>
    <property type="match status" value="1"/>
</dbReference>
<feature type="coiled-coil region" evidence="1">
    <location>
        <begin position="5"/>
        <end position="35"/>
    </location>
</feature>
<dbReference type="RefSeq" id="WP_095549425.1">
    <property type="nucleotide sequence ID" value="NZ_NSJF01000002.1"/>
</dbReference>
<dbReference type="Pfam" id="PF08780">
    <property type="entry name" value="NTase_sub_bind"/>
    <property type="match status" value="1"/>
</dbReference>
<dbReference type="AlphaFoldDB" id="A0A2A2A9W9"/>
<dbReference type="SUPFAM" id="SSF81593">
    <property type="entry name" value="Nucleotidyltransferase substrate binding subunit/domain"/>
    <property type="match status" value="1"/>
</dbReference>
<dbReference type="Proteomes" id="UP000217999">
    <property type="component" value="Unassembled WGS sequence"/>
</dbReference>
<proteinExistence type="predicted"/>
<organism evidence="2 3">
    <name type="scientific">Vandammella animalimorsus</name>
    <dbReference type="NCBI Taxonomy" id="2029117"/>
    <lineage>
        <taxon>Bacteria</taxon>
        <taxon>Pseudomonadati</taxon>
        <taxon>Pseudomonadota</taxon>
        <taxon>Betaproteobacteria</taxon>
        <taxon>Burkholderiales</taxon>
        <taxon>Comamonadaceae</taxon>
        <taxon>Vandammella</taxon>
    </lineage>
</organism>
<keyword evidence="2" id="KW-0808">Transferase</keyword>
<evidence type="ECO:0000313" key="3">
    <source>
        <dbReference type="Proteomes" id="UP000217999"/>
    </source>
</evidence>
<evidence type="ECO:0000313" key="2">
    <source>
        <dbReference type="EMBL" id="PAT35315.1"/>
    </source>
</evidence>
<name>A0A2A2A9W9_9BURK</name>
<keyword evidence="1" id="KW-0175">Coiled coil</keyword>
<dbReference type="GO" id="GO:0016740">
    <property type="term" value="F:transferase activity"/>
    <property type="evidence" value="ECO:0007669"/>
    <property type="project" value="UniProtKB-KW"/>
</dbReference>